<proteinExistence type="predicted"/>
<evidence type="ECO:0000313" key="4">
    <source>
        <dbReference type="Proteomes" id="UP000193467"/>
    </source>
</evidence>
<feature type="compositionally biased region" description="Low complexity" evidence="1">
    <location>
        <begin position="165"/>
        <end position="185"/>
    </location>
</feature>
<feature type="transmembrane region" description="Helical" evidence="2">
    <location>
        <begin position="23"/>
        <end position="47"/>
    </location>
</feature>
<evidence type="ECO:0000313" key="3">
    <source>
        <dbReference type="EMBL" id="ORY42446.1"/>
    </source>
</evidence>
<dbReference type="Proteomes" id="UP000193467">
    <property type="component" value="Unassembled WGS sequence"/>
</dbReference>
<sequence>MADSIPYGRQIIYYSSKAALPTLTALIFLASVGELFVQFLQWFLPLLGEGMYRAHRALERSQYVDPVWRDSAPIVKAEPFEWPDLKGTVAGWWRAAIDWMKRCLLSIEGWLDRMGGGGGGRVTPYRAGGGGSFGAGAVVKASRATPTRSATTPVQQITPPRPPRRVASSSSSKPAASAKAASVGSLGSGKGPGSNPFAVQRKATQSDHWDDEDDRGSVWSGEGWDRA</sequence>
<reference evidence="3 4" key="1">
    <citation type="submission" date="2016-07" db="EMBL/GenBank/DDBJ databases">
        <title>Pervasive Adenine N6-methylation of Active Genes in Fungi.</title>
        <authorList>
            <consortium name="DOE Joint Genome Institute"/>
            <person name="Mondo S.J."/>
            <person name="Dannebaum R.O."/>
            <person name="Kuo R.C."/>
            <person name="Labutti K."/>
            <person name="Haridas S."/>
            <person name="Kuo A."/>
            <person name="Salamov A."/>
            <person name="Ahrendt S.R."/>
            <person name="Lipzen A."/>
            <person name="Sullivan W."/>
            <person name="Andreopoulos W.B."/>
            <person name="Clum A."/>
            <person name="Lindquist E."/>
            <person name="Daum C."/>
            <person name="Ramamoorthy G.K."/>
            <person name="Gryganskyi A."/>
            <person name="Culley D."/>
            <person name="Magnuson J.K."/>
            <person name="James T.Y."/>
            <person name="O'Malley M.A."/>
            <person name="Stajich J.E."/>
            <person name="Spatafora J.W."/>
            <person name="Visel A."/>
            <person name="Grigoriev I.V."/>
        </authorList>
    </citation>
    <scope>NUCLEOTIDE SEQUENCE [LARGE SCALE GENOMIC DNA]</scope>
    <source>
        <strain evidence="3 4">62-1032</strain>
    </source>
</reference>
<evidence type="ECO:0000256" key="1">
    <source>
        <dbReference type="SAM" id="MobiDB-lite"/>
    </source>
</evidence>
<dbReference type="EMBL" id="MCGR01000132">
    <property type="protein sequence ID" value="ORY42446.1"/>
    <property type="molecule type" value="Genomic_DNA"/>
</dbReference>
<keyword evidence="2" id="KW-1133">Transmembrane helix</keyword>
<keyword evidence="2" id="KW-0812">Transmembrane</keyword>
<organism evidence="3 4">
    <name type="scientific">Leucosporidium creatinivorum</name>
    <dbReference type="NCBI Taxonomy" id="106004"/>
    <lineage>
        <taxon>Eukaryota</taxon>
        <taxon>Fungi</taxon>
        <taxon>Dikarya</taxon>
        <taxon>Basidiomycota</taxon>
        <taxon>Pucciniomycotina</taxon>
        <taxon>Microbotryomycetes</taxon>
        <taxon>Leucosporidiales</taxon>
        <taxon>Leucosporidium</taxon>
    </lineage>
</organism>
<evidence type="ECO:0000256" key="2">
    <source>
        <dbReference type="SAM" id="Phobius"/>
    </source>
</evidence>
<keyword evidence="2" id="KW-0472">Membrane</keyword>
<feature type="compositionally biased region" description="Low complexity" evidence="1">
    <location>
        <begin position="140"/>
        <end position="153"/>
    </location>
</feature>
<feature type="region of interest" description="Disordered" evidence="1">
    <location>
        <begin position="140"/>
        <end position="227"/>
    </location>
</feature>
<keyword evidence="4" id="KW-1185">Reference proteome</keyword>
<dbReference type="AlphaFoldDB" id="A0A1Y2C688"/>
<protein>
    <submittedName>
        <fullName evidence="3">Uncharacterized protein</fullName>
    </submittedName>
</protein>
<accession>A0A1Y2C688</accession>
<name>A0A1Y2C688_9BASI</name>
<dbReference type="InParanoid" id="A0A1Y2C688"/>
<comment type="caution">
    <text evidence="3">The sequence shown here is derived from an EMBL/GenBank/DDBJ whole genome shotgun (WGS) entry which is preliminary data.</text>
</comment>
<gene>
    <name evidence="3" type="ORF">BCR35DRAFT_311271</name>
</gene>